<keyword evidence="2" id="KW-1185">Reference proteome</keyword>
<evidence type="ECO:0000313" key="1">
    <source>
        <dbReference type="EMBL" id="GME96739.1"/>
    </source>
</evidence>
<proteinExistence type="predicted"/>
<sequence>MLRQQIFKSTSFVKQQLRLQSTKVPAPAASLKDVGIPDPKNIDQQAPNRIAPWSPNQANRSEVMTGPRFIGKDIEAQPRPYAAIELIHKQPVRFVEGNNIAVCDGNGGMQGHPKVYINLDANKPNTCGYCGLRFARAELKGKIQE</sequence>
<organism evidence="1 2">
    <name type="scientific">Candida boidinii</name>
    <name type="common">Yeast</name>
    <dbReference type="NCBI Taxonomy" id="5477"/>
    <lineage>
        <taxon>Eukaryota</taxon>
        <taxon>Fungi</taxon>
        <taxon>Dikarya</taxon>
        <taxon>Ascomycota</taxon>
        <taxon>Saccharomycotina</taxon>
        <taxon>Pichiomycetes</taxon>
        <taxon>Pichiales</taxon>
        <taxon>Pichiaceae</taxon>
        <taxon>Ogataea</taxon>
        <taxon>Ogataea/Candida clade</taxon>
    </lineage>
</organism>
<dbReference type="EMBL" id="BSXV01002794">
    <property type="protein sequence ID" value="GME96739.1"/>
    <property type="molecule type" value="Genomic_DNA"/>
</dbReference>
<evidence type="ECO:0000313" key="2">
    <source>
        <dbReference type="Proteomes" id="UP001165101"/>
    </source>
</evidence>
<comment type="caution">
    <text evidence="1">The sequence shown here is derived from an EMBL/GenBank/DDBJ whole genome shotgun (WGS) entry which is preliminary data.</text>
</comment>
<name>A0ACB5TXA9_CANBO</name>
<protein>
    <submittedName>
        <fullName evidence="1">Unnamed protein product</fullName>
    </submittedName>
</protein>
<reference evidence="1" key="1">
    <citation type="submission" date="2023-04" db="EMBL/GenBank/DDBJ databases">
        <title>Candida boidinii NBRC 1967.</title>
        <authorList>
            <person name="Ichikawa N."/>
            <person name="Sato H."/>
            <person name="Tonouchi N."/>
        </authorList>
    </citation>
    <scope>NUCLEOTIDE SEQUENCE</scope>
    <source>
        <strain evidence="1">NBRC 1967</strain>
    </source>
</reference>
<gene>
    <name evidence="1" type="ORF">Cboi01_000437000</name>
</gene>
<dbReference type="Proteomes" id="UP001165101">
    <property type="component" value="Unassembled WGS sequence"/>
</dbReference>
<accession>A0ACB5TXA9</accession>